<feature type="compositionally biased region" description="Polar residues" evidence="4">
    <location>
        <begin position="428"/>
        <end position="440"/>
    </location>
</feature>
<organism evidence="6 7">
    <name type="scientific">Novipirellula caenicola</name>
    <dbReference type="NCBI Taxonomy" id="1536901"/>
    <lineage>
        <taxon>Bacteria</taxon>
        <taxon>Pseudomonadati</taxon>
        <taxon>Planctomycetota</taxon>
        <taxon>Planctomycetia</taxon>
        <taxon>Pirellulales</taxon>
        <taxon>Pirellulaceae</taxon>
        <taxon>Novipirellula</taxon>
    </lineage>
</organism>
<sequence length="455" mass="50523">MRSLHKTVDIRSLILAPICRAIRFGYRWLAMIVFAGSLQITTVKLHGEETEAGERKFHVAMFTPRDQDDAFWGPFVDFMGEVSDDLGIQLEVFFAGNSRNRMVSQIRDVCDREDKPDAIVFQSFKRGGPRFLRIAERRQVPAVLVNAGLQPEQSEELGQPRTKLTYWLAEVLPDDYDAGFQLANALIDEALRSPRRLAADGKLHVIGLSGVVSDGASIQRMAGLHDAIAKRSDEVVLDQVVAADWSQELARFRCRILHRRYPESSVIWSASDAMAIGAIAAMQDRGKTPGTDVIIGGVDATPEALDLIAQKVLFATVGGHVMEGGWCIVLLHDFFHGIDLARIPTLYDSPMRLITRGNLAAYRAVLSRETWQKTDFRQFSLLNRPNQSTYRFDLGRVAAGAGIENSLGIEHPTGTKRKLGPGQDNRSRVNTGSENDSVNPVETELSETHRDGDSR</sequence>
<name>A0ABP9W0W4_9BACT</name>
<feature type="compositionally biased region" description="Basic and acidic residues" evidence="4">
    <location>
        <begin position="446"/>
        <end position="455"/>
    </location>
</feature>
<protein>
    <recommendedName>
        <fullName evidence="5">Periplasmic binding protein domain-containing protein</fullName>
    </recommendedName>
</protein>
<dbReference type="Pfam" id="PF13407">
    <property type="entry name" value="Peripla_BP_4"/>
    <property type="match status" value="1"/>
</dbReference>
<reference evidence="6 7" key="1">
    <citation type="submission" date="2024-02" db="EMBL/GenBank/DDBJ databases">
        <title>Rhodopirellula caenicola NBRC 110016.</title>
        <authorList>
            <person name="Ichikawa N."/>
            <person name="Katano-Makiyama Y."/>
            <person name="Hidaka K."/>
        </authorList>
    </citation>
    <scope>NUCLEOTIDE SEQUENCE [LARGE SCALE GENOMIC DNA]</scope>
    <source>
        <strain evidence="6 7">NBRC 110016</strain>
    </source>
</reference>
<evidence type="ECO:0000313" key="7">
    <source>
        <dbReference type="Proteomes" id="UP001416858"/>
    </source>
</evidence>
<evidence type="ECO:0000256" key="4">
    <source>
        <dbReference type="SAM" id="MobiDB-lite"/>
    </source>
</evidence>
<comment type="caution">
    <text evidence="6">The sequence shown here is derived from an EMBL/GenBank/DDBJ whole genome shotgun (WGS) entry which is preliminary data.</text>
</comment>
<evidence type="ECO:0000313" key="6">
    <source>
        <dbReference type="EMBL" id="GAA5511022.1"/>
    </source>
</evidence>
<dbReference type="SUPFAM" id="SSF53822">
    <property type="entry name" value="Periplasmic binding protein-like I"/>
    <property type="match status" value="1"/>
</dbReference>
<dbReference type="CDD" id="cd06324">
    <property type="entry name" value="PBP1_ABC_sugar_binding-like"/>
    <property type="match status" value="1"/>
</dbReference>
<feature type="domain" description="Periplasmic binding protein" evidence="5">
    <location>
        <begin position="62"/>
        <end position="318"/>
    </location>
</feature>
<dbReference type="Proteomes" id="UP001416858">
    <property type="component" value="Unassembled WGS sequence"/>
</dbReference>
<dbReference type="PANTHER" id="PTHR46847:SF2">
    <property type="entry name" value="ABC TRANSPORTER SUGAR-BINDING PROTEIN"/>
    <property type="match status" value="1"/>
</dbReference>
<dbReference type="EMBL" id="BAABRO010000033">
    <property type="protein sequence ID" value="GAA5511022.1"/>
    <property type="molecule type" value="Genomic_DNA"/>
</dbReference>
<feature type="region of interest" description="Disordered" evidence="4">
    <location>
        <begin position="406"/>
        <end position="455"/>
    </location>
</feature>
<keyword evidence="3" id="KW-0732">Signal</keyword>
<proteinExistence type="inferred from homology"/>
<dbReference type="InterPro" id="IPR028082">
    <property type="entry name" value="Peripla_BP_I"/>
</dbReference>
<dbReference type="InterPro" id="IPR025997">
    <property type="entry name" value="SBP_2_dom"/>
</dbReference>
<accession>A0ABP9W0W4</accession>
<comment type="similarity">
    <text evidence="2">Belongs to the bacterial solute-binding protein 2 family.</text>
</comment>
<comment type="subcellular location">
    <subcellularLocation>
        <location evidence="1">Cell envelope</location>
    </subcellularLocation>
</comment>
<dbReference type="PANTHER" id="PTHR46847">
    <property type="entry name" value="D-ALLOSE-BINDING PERIPLASMIC PROTEIN-RELATED"/>
    <property type="match status" value="1"/>
</dbReference>
<evidence type="ECO:0000259" key="5">
    <source>
        <dbReference type="Pfam" id="PF13407"/>
    </source>
</evidence>
<evidence type="ECO:0000256" key="2">
    <source>
        <dbReference type="ARBA" id="ARBA00007639"/>
    </source>
</evidence>
<evidence type="ECO:0000256" key="1">
    <source>
        <dbReference type="ARBA" id="ARBA00004196"/>
    </source>
</evidence>
<dbReference type="Gene3D" id="3.40.50.2300">
    <property type="match status" value="2"/>
</dbReference>
<gene>
    <name evidence="6" type="ORF">Rcae01_06535</name>
</gene>
<evidence type="ECO:0000256" key="3">
    <source>
        <dbReference type="ARBA" id="ARBA00022729"/>
    </source>
</evidence>
<keyword evidence="7" id="KW-1185">Reference proteome</keyword>